<protein>
    <submittedName>
        <fullName evidence="2">Uncharacterized protein</fullName>
    </submittedName>
</protein>
<organism evidence="2">
    <name type="scientific">Euplotes vanleeuwenhoeki</name>
    <dbReference type="NCBI Taxonomy" id="2794224"/>
    <lineage>
        <taxon>Eukaryota</taxon>
        <taxon>Sar</taxon>
        <taxon>Alveolata</taxon>
        <taxon>Ciliophora</taxon>
        <taxon>Intramacronucleata</taxon>
        <taxon>Spirotrichea</taxon>
        <taxon>Hypotrichia</taxon>
        <taxon>Euplotida</taxon>
        <taxon>Euplotidae</taxon>
        <taxon>Euplotes</taxon>
    </lineage>
</organism>
<geneLocation type="mitochondrion" evidence="2"/>
<keyword evidence="1" id="KW-0472">Membrane</keyword>
<proteinExistence type="predicted"/>
<accession>A0A7T1FV09</accession>
<name>A0A7T1FV09_9SPIT</name>
<feature type="transmembrane region" description="Helical" evidence="1">
    <location>
        <begin position="24"/>
        <end position="45"/>
    </location>
</feature>
<dbReference type="EMBL" id="MK889230">
    <property type="protein sequence ID" value="QPM99248.1"/>
    <property type="molecule type" value="Genomic_DNA"/>
</dbReference>
<keyword evidence="2" id="KW-0496">Mitochondrion</keyword>
<evidence type="ECO:0000256" key="1">
    <source>
        <dbReference type="SAM" id="Phobius"/>
    </source>
</evidence>
<reference evidence="2" key="1">
    <citation type="journal article" date="2020" name="Sci. Rep.">
        <title>Morphology, ultrastructure, genomics, and phylogeny of Euplotes vanleeuwenhoeki sp. nov. and its ultra-reduced endosymbiont 'Candidatus Pinguicoccus supinus' sp. nov.</title>
        <authorList>
            <person name="Serra V."/>
            <person name="Gammuto L."/>
            <person name="Nitla V."/>
            <person name="Castelli M."/>
            <person name="Lanzoni O."/>
            <person name="Sassera D."/>
            <person name="Bandi C."/>
            <person name="Sandeep B.V."/>
            <person name="Verni F."/>
            <person name="Modeo L."/>
            <person name="Petroni G."/>
        </authorList>
    </citation>
    <scope>NUCLEOTIDE SEQUENCE</scope>
    <source>
        <strain evidence="2">KKR18</strain>
    </source>
</reference>
<keyword evidence="1" id="KW-0812">Transmembrane</keyword>
<keyword evidence="1" id="KW-1133">Transmembrane helix</keyword>
<sequence length="163" mass="19210">MKFFYFKINIQSLFNLTDVLGNFLMSYARIKTSVLILILSVFYFLKYNFKAIGFINLKLIHSSKYSSPKRLKLIQKSPMAHRKFSQYHAATLKFNSSLIFWFKVQPSWINVQSKYASILTPQPRHKLYLCNLTTLKFSNDFLFIYSVYSALPSYISIPHISYN</sequence>
<evidence type="ECO:0000313" key="2">
    <source>
        <dbReference type="EMBL" id="QPM99248.1"/>
    </source>
</evidence>
<gene>
    <name evidence="2" type="ORF">MitoLV_20</name>
</gene>
<dbReference type="AlphaFoldDB" id="A0A7T1FV09"/>